<organism evidence="3 4">
    <name type="scientific">Symmachiella macrocystis</name>
    <dbReference type="NCBI Taxonomy" id="2527985"/>
    <lineage>
        <taxon>Bacteria</taxon>
        <taxon>Pseudomonadati</taxon>
        <taxon>Planctomycetota</taxon>
        <taxon>Planctomycetia</taxon>
        <taxon>Planctomycetales</taxon>
        <taxon>Planctomycetaceae</taxon>
        <taxon>Symmachiella</taxon>
    </lineage>
</organism>
<protein>
    <recommendedName>
        <fullName evidence="2">DUF7670 domain-containing protein</fullName>
    </recommendedName>
</protein>
<dbReference type="InterPro" id="IPR056087">
    <property type="entry name" value="DUF7670"/>
</dbReference>
<reference evidence="3 4" key="1">
    <citation type="submission" date="2019-02" db="EMBL/GenBank/DDBJ databases">
        <title>Deep-cultivation of Planctomycetes and their phenomic and genomic characterization uncovers novel biology.</title>
        <authorList>
            <person name="Wiegand S."/>
            <person name="Jogler M."/>
            <person name="Boedeker C."/>
            <person name="Pinto D."/>
            <person name="Vollmers J."/>
            <person name="Rivas-Marin E."/>
            <person name="Kohn T."/>
            <person name="Peeters S.H."/>
            <person name="Heuer A."/>
            <person name="Rast P."/>
            <person name="Oberbeckmann S."/>
            <person name="Bunk B."/>
            <person name="Jeske O."/>
            <person name="Meyerdierks A."/>
            <person name="Storesund J.E."/>
            <person name="Kallscheuer N."/>
            <person name="Luecker S."/>
            <person name="Lage O.M."/>
            <person name="Pohl T."/>
            <person name="Merkel B.J."/>
            <person name="Hornburger P."/>
            <person name="Mueller R.-W."/>
            <person name="Bruemmer F."/>
            <person name="Labrenz M."/>
            <person name="Spormann A.M."/>
            <person name="Op Den Camp H."/>
            <person name="Overmann J."/>
            <person name="Amann R."/>
            <person name="Jetten M.S.M."/>
            <person name="Mascher T."/>
            <person name="Medema M.H."/>
            <person name="Devos D.P."/>
            <person name="Kaster A.-K."/>
            <person name="Ovreas L."/>
            <person name="Rohde M."/>
            <person name="Galperin M.Y."/>
            <person name="Jogler C."/>
        </authorList>
    </citation>
    <scope>NUCLEOTIDE SEQUENCE [LARGE SCALE GENOMIC DNA]</scope>
    <source>
        <strain evidence="3 4">CA54</strain>
    </source>
</reference>
<keyword evidence="1" id="KW-0812">Transmembrane</keyword>
<feature type="domain" description="DUF7670" evidence="2">
    <location>
        <begin position="1"/>
        <end position="101"/>
    </location>
</feature>
<keyword evidence="1" id="KW-1133">Transmembrane helix</keyword>
<keyword evidence="1" id="KW-0472">Membrane</keyword>
<proteinExistence type="predicted"/>
<dbReference type="Proteomes" id="UP000320735">
    <property type="component" value="Unassembled WGS sequence"/>
</dbReference>
<feature type="transmembrane region" description="Helical" evidence="1">
    <location>
        <begin position="27"/>
        <end position="47"/>
    </location>
</feature>
<feature type="transmembrane region" description="Helical" evidence="1">
    <location>
        <begin position="54"/>
        <end position="71"/>
    </location>
</feature>
<evidence type="ECO:0000313" key="4">
    <source>
        <dbReference type="Proteomes" id="UP000320735"/>
    </source>
</evidence>
<name>A0A5C6BIT3_9PLAN</name>
<keyword evidence="4" id="KW-1185">Reference proteome</keyword>
<dbReference type="AlphaFoldDB" id="A0A5C6BIT3"/>
<evidence type="ECO:0000259" key="2">
    <source>
        <dbReference type="Pfam" id="PF24709"/>
    </source>
</evidence>
<dbReference type="Pfam" id="PF24709">
    <property type="entry name" value="DUF7670"/>
    <property type="match status" value="1"/>
</dbReference>
<accession>A0A5C6BIT3</accession>
<gene>
    <name evidence="3" type="ORF">CA54_04200</name>
</gene>
<evidence type="ECO:0000313" key="3">
    <source>
        <dbReference type="EMBL" id="TWU11612.1"/>
    </source>
</evidence>
<dbReference type="EMBL" id="SJPP01000001">
    <property type="protein sequence ID" value="TWU11612.1"/>
    <property type="molecule type" value="Genomic_DNA"/>
</dbReference>
<comment type="caution">
    <text evidence="3">The sequence shown here is derived from an EMBL/GenBank/DDBJ whole genome shotgun (WGS) entry which is preliminary data.</text>
</comment>
<sequence>MGLLIIAFVVVLAVGEGRDLDVTALGGIEGTMFLAWLMALIGMAVLWKWEGAGGILTLSGMAAFYVLNFAASGRFPGGPVFPACFLPGVLALICWWRDRRLHNDEHSRAM</sequence>
<feature type="transmembrane region" description="Helical" evidence="1">
    <location>
        <begin position="77"/>
        <end position="96"/>
    </location>
</feature>
<evidence type="ECO:0000256" key="1">
    <source>
        <dbReference type="SAM" id="Phobius"/>
    </source>
</evidence>